<dbReference type="PANTHER" id="PTHR45998">
    <property type="entry name" value="SERINE/THREONINE-PROTEIN KINASE 16"/>
    <property type="match status" value="1"/>
</dbReference>
<feature type="region of interest" description="Disordered" evidence="9">
    <location>
        <begin position="117"/>
        <end position="138"/>
    </location>
</feature>
<proteinExistence type="predicted"/>
<dbReference type="GO" id="GO:0004674">
    <property type="term" value="F:protein serine/threonine kinase activity"/>
    <property type="evidence" value="ECO:0007669"/>
    <property type="project" value="UniProtKB-KW"/>
</dbReference>
<comment type="catalytic activity">
    <reaction evidence="7">
        <text>L-threonyl-[protein] + ATP = O-phospho-L-threonyl-[protein] + ADP + H(+)</text>
        <dbReference type="Rhea" id="RHEA:46608"/>
        <dbReference type="Rhea" id="RHEA-COMP:11060"/>
        <dbReference type="Rhea" id="RHEA-COMP:11605"/>
        <dbReference type="ChEBI" id="CHEBI:15378"/>
        <dbReference type="ChEBI" id="CHEBI:30013"/>
        <dbReference type="ChEBI" id="CHEBI:30616"/>
        <dbReference type="ChEBI" id="CHEBI:61977"/>
        <dbReference type="ChEBI" id="CHEBI:456216"/>
        <dbReference type="EC" id="2.7.11.1"/>
    </reaction>
</comment>
<keyword evidence="2" id="KW-0723">Serine/threonine-protein kinase</keyword>
<dbReference type="KEGG" id="mgl:MGL_0070"/>
<dbReference type="InterPro" id="IPR011009">
    <property type="entry name" value="Kinase-like_dom_sf"/>
</dbReference>
<dbReference type="PANTHER" id="PTHR45998:SF2">
    <property type="entry name" value="SERINE_THREONINE-PROTEIN KINASE 16"/>
    <property type="match status" value="1"/>
</dbReference>
<dbReference type="AlphaFoldDB" id="A8PRK0"/>
<evidence type="ECO:0000256" key="7">
    <source>
        <dbReference type="ARBA" id="ARBA00047899"/>
    </source>
</evidence>
<dbReference type="PROSITE" id="PS50011">
    <property type="entry name" value="PROTEIN_KINASE_DOM"/>
    <property type="match status" value="1"/>
</dbReference>
<dbReference type="EMBL" id="AAYY01000001">
    <property type="protein sequence ID" value="EDP45081.1"/>
    <property type="molecule type" value="Genomic_DNA"/>
</dbReference>
<dbReference type="GO" id="GO:0005524">
    <property type="term" value="F:ATP binding"/>
    <property type="evidence" value="ECO:0007669"/>
    <property type="project" value="UniProtKB-KW"/>
</dbReference>
<evidence type="ECO:0000256" key="1">
    <source>
        <dbReference type="ARBA" id="ARBA00012513"/>
    </source>
</evidence>
<accession>A8PRK0</accession>
<comment type="caution">
    <text evidence="11">The sequence shown here is derived from an EMBL/GenBank/DDBJ whole genome shotgun (WGS) entry which is preliminary data.</text>
</comment>
<dbReference type="GeneID" id="5856601"/>
<evidence type="ECO:0000256" key="5">
    <source>
        <dbReference type="ARBA" id="ARBA00022777"/>
    </source>
</evidence>
<keyword evidence="6" id="KW-0067">ATP-binding</keyword>
<keyword evidence="3" id="KW-0808">Transferase</keyword>
<dbReference type="GO" id="GO:0005773">
    <property type="term" value="C:vacuole"/>
    <property type="evidence" value="ECO:0007669"/>
    <property type="project" value="GOC"/>
</dbReference>
<dbReference type="FunCoup" id="A8PRK0">
    <property type="interactions" value="327"/>
</dbReference>
<dbReference type="VEuPathDB" id="FungiDB:MGL_0070"/>
<dbReference type="Pfam" id="PF00069">
    <property type="entry name" value="Pkinase"/>
    <property type="match status" value="1"/>
</dbReference>
<dbReference type="SUPFAM" id="SSF56112">
    <property type="entry name" value="Protein kinase-like (PK-like)"/>
    <property type="match status" value="2"/>
</dbReference>
<dbReference type="InterPro" id="IPR000719">
    <property type="entry name" value="Prot_kinase_dom"/>
</dbReference>
<comment type="catalytic activity">
    <reaction evidence="8">
        <text>L-seryl-[protein] + ATP = O-phospho-L-seryl-[protein] + ADP + H(+)</text>
        <dbReference type="Rhea" id="RHEA:17989"/>
        <dbReference type="Rhea" id="RHEA-COMP:9863"/>
        <dbReference type="Rhea" id="RHEA-COMP:11604"/>
        <dbReference type="ChEBI" id="CHEBI:15378"/>
        <dbReference type="ChEBI" id="CHEBI:29999"/>
        <dbReference type="ChEBI" id="CHEBI:30616"/>
        <dbReference type="ChEBI" id="CHEBI:83421"/>
        <dbReference type="ChEBI" id="CHEBI:456216"/>
        <dbReference type="EC" id="2.7.11.1"/>
    </reaction>
</comment>
<evidence type="ECO:0000259" key="10">
    <source>
        <dbReference type="PROSITE" id="PS50011"/>
    </source>
</evidence>
<dbReference type="EC" id="2.7.11.1" evidence="1"/>
<sequence length="301" mass="33056">MGAFSRALGNVPTHDVENPRTQKVVYLVLPYFPNGNVQDAINAHIVHKTRFDERKMLQLFACACDALKSMHQYVLPHVSVQAGDEDEDVNTTHAVSTKDDSLLFDAGLSESYAYPPPEPMATNAAASKPLSTSSTHAERVPYAHRDVKPGNIMISDDGNTGVLMDFGSTMRARVTISSRREAIAHQDLASVHSSMPYRAPELFDVKTDAVLDEKVDIWALGCTLYAMAYLHSPFETLSTVEQGGSIALAVMNGAYKFPPADEDPYSPHVRHIIERCLEHDPQARPDIDAVLNDVHMALASI</sequence>
<dbReference type="InterPro" id="IPR052239">
    <property type="entry name" value="Ser/Thr-specific_kinases"/>
</dbReference>
<evidence type="ECO:0000256" key="9">
    <source>
        <dbReference type="SAM" id="MobiDB-lite"/>
    </source>
</evidence>
<keyword evidence="12" id="KW-1185">Reference proteome</keyword>
<evidence type="ECO:0000256" key="8">
    <source>
        <dbReference type="ARBA" id="ARBA00048679"/>
    </source>
</evidence>
<dbReference type="GO" id="GO:0006624">
    <property type="term" value="P:vacuolar protein processing"/>
    <property type="evidence" value="ECO:0007669"/>
    <property type="project" value="TreeGrafter"/>
</dbReference>
<evidence type="ECO:0000256" key="4">
    <source>
        <dbReference type="ARBA" id="ARBA00022741"/>
    </source>
</evidence>
<keyword evidence="4" id="KW-0547">Nucleotide-binding</keyword>
<dbReference type="GO" id="GO:0032889">
    <property type="term" value="P:regulation of vacuole fusion, non-autophagic"/>
    <property type="evidence" value="ECO:0007669"/>
    <property type="project" value="TreeGrafter"/>
</dbReference>
<keyword evidence="5" id="KW-0418">Kinase</keyword>
<evidence type="ECO:0000313" key="12">
    <source>
        <dbReference type="Proteomes" id="UP000008837"/>
    </source>
</evidence>
<evidence type="ECO:0000256" key="2">
    <source>
        <dbReference type="ARBA" id="ARBA00022527"/>
    </source>
</evidence>
<feature type="domain" description="Protein kinase" evidence="10">
    <location>
        <begin position="1"/>
        <end position="298"/>
    </location>
</feature>
<reference evidence="11 12" key="1">
    <citation type="journal article" date="2007" name="Proc. Natl. Acad. Sci. U.S.A.">
        <title>Dandruff-associated Malassezia genomes reveal convergent and divergent virulence traits shared with plant and human fungal pathogens.</title>
        <authorList>
            <person name="Xu J."/>
            <person name="Saunders C.W."/>
            <person name="Hu P."/>
            <person name="Grant R.A."/>
            <person name="Boekhout T."/>
            <person name="Kuramae E.E."/>
            <person name="Kronstad J.W."/>
            <person name="Deangelis Y.M."/>
            <person name="Reeder N.L."/>
            <person name="Johnstone K.R."/>
            <person name="Leland M."/>
            <person name="Fieno A.M."/>
            <person name="Begley W.M."/>
            <person name="Sun Y."/>
            <person name="Lacey M.P."/>
            <person name="Chaudhary T."/>
            <person name="Keough T."/>
            <person name="Chu L."/>
            <person name="Sears R."/>
            <person name="Yuan B."/>
            <person name="Dawson T.L.Jr."/>
        </authorList>
    </citation>
    <scope>NUCLEOTIDE SEQUENCE [LARGE SCALE GENOMIC DNA]</scope>
    <source>
        <strain evidence="12">ATCC MYA-4612 / CBS 7966</strain>
    </source>
</reference>
<dbReference type="PROSITE" id="PS00108">
    <property type="entry name" value="PROTEIN_KINASE_ST"/>
    <property type="match status" value="1"/>
</dbReference>
<evidence type="ECO:0000313" key="11">
    <source>
        <dbReference type="EMBL" id="EDP45081.1"/>
    </source>
</evidence>
<dbReference type="Gene3D" id="1.10.510.10">
    <property type="entry name" value="Transferase(Phosphotransferase) domain 1"/>
    <property type="match status" value="2"/>
</dbReference>
<dbReference type="RefSeq" id="XP_001732295.1">
    <property type="nucleotide sequence ID" value="XM_001732243.1"/>
</dbReference>
<name>A8PRK0_MALGO</name>
<evidence type="ECO:0000256" key="3">
    <source>
        <dbReference type="ARBA" id="ARBA00022679"/>
    </source>
</evidence>
<protein>
    <recommendedName>
        <fullName evidence="1">non-specific serine/threonine protein kinase</fullName>
        <ecNumber evidence="1">2.7.11.1</ecNumber>
    </recommendedName>
</protein>
<organism evidence="11 12">
    <name type="scientific">Malassezia globosa (strain ATCC MYA-4612 / CBS 7966)</name>
    <name type="common">Dandruff-associated fungus</name>
    <dbReference type="NCBI Taxonomy" id="425265"/>
    <lineage>
        <taxon>Eukaryota</taxon>
        <taxon>Fungi</taxon>
        <taxon>Dikarya</taxon>
        <taxon>Basidiomycota</taxon>
        <taxon>Ustilaginomycotina</taxon>
        <taxon>Malasseziomycetes</taxon>
        <taxon>Malasseziales</taxon>
        <taxon>Malasseziaceae</taxon>
        <taxon>Malassezia</taxon>
    </lineage>
</organism>
<dbReference type="GO" id="GO:0005794">
    <property type="term" value="C:Golgi apparatus"/>
    <property type="evidence" value="ECO:0007669"/>
    <property type="project" value="TreeGrafter"/>
</dbReference>
<dbReference type="InterPro" id="IPR008271">
    <property type="entry name" value="Ser/Thr_kinase_AS"/>
</dbReference>
<dbReference type="OrthoDB" id="248923at2759"/>
<dbReference type="Proteomes" id="UP000008837">
    <property type="component" value="Unassembled WGS sequence"/>
</dbReference>
<dbReference type="InParanoid" id="A8PRK0"/>
<gene>
    <name evidence="11" type="ORF">MGL_0070</name>
</gene>
<dbReference type="SMART" id="SM00220">
    <property type="entry name" value="S_TKc"/>
    <property type="match status" value="1"/>
</dbReference>
<evidence type="ECO:0000256" key="6">
    <source>
        <dbReference type="ARBA" id="ARBA00022840"/>
    </source>
</evidence>